<reference evidence="4 5" key="1">
    <citation type="submission" date="2024-04" db="EMBL/GenBank/DDBJ databases">
        <title>Tritrichomonas musculus Genome.</title>
        <authorList>
            <person name="Alves-Ferreira E."/>
            <person name="Grigg M."/>
            <person name="Lorenzi H."/>
            <person name="Galac M."/>
        </authorList>
    </citation>
    <scope>NUCLEOTIDE SEQUENCE [LARGE SCALE GENOMIC DNA]</scope>
    <source>
        <strain evidence="4 5">EAF2021</strain>
    </source>
</reference>
<evidence type="ECO:0000259" key="3">
    <source>
        <dbReference type="Pfam" id="PF02838"/>
    </source>
</evidence>
<dbReference type="InterPro" id="IPR015882">
    <property type="entry name" value="HEX_bac_N"/>
</dbReference>
<evidence type="ECO:0000313" key="5">
    <source>
        <dbReference type="Proteomes" id="UP001470230"/>
    </source>
</evidence>
<dbReference type="EMBL" id="JAPFFF010000051">
    <property type="protein sequence ID" value="KAK8839392.1"/>
    <property type="molecule type" value="Genomic_DNA"/>
</dbReference>
<keyword evidence="1" id="KW-0378">Hydrolase</keyword>
<dbReference type="Gene3D" id="3.30.379.10">
    <property type="entry name" value="Chitobiase/beta-hexosaminidase domain 2-like"/>
    <property type="match status" value="1"/>
</dbReference>
<dbReference type="InterPro" id="IPR029018">
    <property type="entry name" value="Hex-like_dom2"/>
</dbReference>
<keyword evidence="5" id="KW-1185">Reference proteome</keyword>
<keyword evidence="2" id="KW-0326">Glycosidase</keyword>
<proteinExistence type="predicted"/>
<evidence type="ECO:0000256" key="1">
    <source>
        <dbReference type="ARBA" id="ARBA00022801"/>
    </source>
</evidence>
<evidence type="ECO:0000313" key="4">
    <source>
        <dbReference type="EMBL" id="KAK8839392.1"/>
    </source>
</evidence>
<evidence type="ECO:0000256" key="2">
    <source>
        <dbReference type="ARBA" id="ARBA00023295"/>
    </source>
</evidence>
<comment type="caution">
    <text evidence="4">The sequence shown here is derived from an EMBL/GenBank/DDBJ whole genome shotgun (WGS) entry which is preliminary data.</text>
</comment>
<accession>A0ABR2GZN0</accession>
<dbReference type="SUPFAM" id="SSF55545">
    <property type="entry name" value="beta-N-acetylhexosaminidase-like domain"/>
    <property type="match status" value="1"/>
</dbReference>
<dbReference type="Proteomes" id="UP001470230">
    <property type="component" value="Unassembled WGS sequence"/>
</dbReference>
<sequence>MQICYETSIPEDTFLLSYAIKSLEAQICYKFTTISNYVLKDLSDSSEKTDYQLQMTNDLIAITENNRTSLFYCIQTLLQLTLSQAYSNNTITSSLEKHSSNLE</sequence>
<feature type="domain" description="Beta-hexosaminidase bacterial type N-terminal" evidence="3">
    <location>
        <begin position="44"/>
        <end position="85"/>
    </location>
</feature>
<gene>
    <name evidence="4" type="ORF">M9Y10_031741</name>
</gene>
<name>A0ABR2GZN0_9EUKA</name>
<organism evidence="4 5">
    <name type="scientific">Tritrichomonas musculus</name>
    <dbReference type="NCBI Taxonomy" id="1915356"/>
    <lineage>
        <taxon>Eukaryota</taxon>
        <taxon>Metamonada</taxon>
        <taxon>Parabasalia</taxon>
        <taxon>Tritrichomonadida</taxon>
        <taxon>Tritrichomonadidae</taxon>
        <taxon>Tritrichomonas</taxon>
    </lineage>
</organism>
<protein>
    <recommendedName>
        <fullName evidence="3">Beta-hexosaminidase bacterial type N-terminal domain-containing protein</fullName>
    </recommendedName>
</protein>
<dbReference type="Pfam" id="PF02838">
    <property type="entry name" value="Glyco_hydro_20b"/>
    <property type="match status" value="1"/>
</dbReference>